<dbReference type="PRINTS" id="PR00380">
    <property type="entry name" value="KINESINHEAVY"/>
</dbReference>
<keyword evidence="2" id="KW-0963">Cytoplasm</keyword>
<name>A0A7S1QGF4_ALECA</name>
<keyword evidence="3 9" id="KW-0493">Microtubule</keyword>
<dbReference type="GO" id="GO:0008574">
    <property type="term" value="F:plus-end-directed microtubule motor activity"/>
    <property type="evidence" value="ECO:0007669"/>
    <property type="project" value="TreeGrafter"/>
</dbReference>
<evidence type="ECO:0000256" key="7">
    <source>
        <dbReference type="ARBA" id="ARBA00023212"/>
    </source>
</evidence>
<keyword evidence="4 8" id="KW-0547">Nucleotide-binding</keyword>
<dbReference type="InterPro" id="IPR019821">
    <property type="entry name" value="Kinesin_motor_CS"/>
</dbReference>
<dbReference type="PANTHER" id="PTHR47970:SF12">
    <property type="entry name" value="KINESIN FAMILY MEMBER 11"/>
    <property type="match status" value="1"/>
</dbReference>
<evidence type="ECO:0000256" key="3">
    <source>
        <dbReference type="ARBA" id="ARBA00022701"/>
    </source>
</evidence>
<keyword evidence="5 8" id="KW-0067">ATP-binding</keyword>
<dbReference type="PROSITE" id="PS00411">
    <property type="entry name" value="KINESIN_MOTOR_1"/>
    <property type="match status" value="1"/>
</dbReference>
<evidence type="ECO:0000256" key="9">
    <source>
        <dbReference type="RuleBase" id="RU000394"/>
    </source>
</evidence>
<dbReference type="GO" id="GO:0007018">
    <property type="term" value="P:microtubule-based movement"/>
    <property type="evidence" value="ECO:0007669"/>
    <property type="project" value="InterPro"/>
</dbReference>
<dbReference type="SMART" id="SM00129">
    <property type="entry name" value="KISc"/>
    <property type="match status" value="1"/>
</dbReference>
<comment type="subcellular location">
    <subcellularLocation>
        <location evidence="1">Cytoplasm</location>
        <location evidence="1">Cytoskeleton</location>
    </subcellularLocation>
</comment>
<keyword evidence="6 8" id="KW-0505">Motor protein</keyword>
<evidence type="ECO:0000256" key="4">
    <source>
        <dbReference type="ARBA" id="ARBA00022741"/>
    </source>
</evidence>
<feature type="region of interest" description="Disordered" evidence="11">
    <location>
        <begin position="686"/>
        <end position="749"/>
    </location>
</feature>
<gene>
    <name evidence="13" type="ORF">ACAT0790_LOCUS24096</name>
</gene>
<evidence type="ECO:0000256" key="11">
    <source>
        <dbReference type="SAM" id="MobiDB-lite"/>
    </source>
</evidence>
<evidence type="ECO:0000256" key="8">
    <source>
        <dbReference type="PROSITE-ProRule" id="PRU00283"/>
    </source>
</evidence>
<evidence type="ECO:0000256" key="6">
    <source>
        <dbReference type="ARBA" id="ARBA00023175"/>
    </source>
</evidence>
<dbReference type="GO" id="GO:0005524">
    <property type="term" value="F:ATP binding"/>
    <property type="evidence" value="ECO:0007669"/>
    <property type="project" value="UniProtKB-UniRule"/>
</dbReference>
<dbReference type="InterPro" id="IPR001752">
    <property type="entry name" value="Kinesin_motor_dom"/>
</dbReference>
<dbReference type="InterPro" id="IPR047149">
    <property type="entry name" value="KIF11-like"/>
</dbReference>
<dbReference type="Gene3D" id="3.40.850.10">
    <property type="entry name" value="Kinesin motor domain"/>
    <property type="match status" value="1"/>
</dbReference>
<dbReference type="EMBL" id="HBGE01040029">
    <property type="protein sequence ID" value="CAD9135130.1"/>
    <property type="molecule type" value="Transcribed_RNA"/>
</dbReference>
<evidence type="ECO:0000256" key="2">
    <source>
        <dbReference type="ARBA" id="ARBA00022490"/>
    </source>
</evidence>
<dbReference type="GO" id="GO:0005876">
    <property type="term" value="C:spindle microtubule"/>
    <property type="evidence" value="ECO:0007669"/>
    <property type="project" value="TreeGrafter"/>
</dbReference>
<protein>
    <recommendedName>
        <fullName evidence="9">Kinesin-like protein</fullName>
    </recommendedName>
</protein>
<dbReference type="SUPFAM" id="SSF52540">
    <property type="entry name" value="P-loop containing nucleoside triphosphate hydrolases"/>
    <property type="match status" value="1"/>
</dbReference>
<sequence>MASPLSTTDGDFYSTAAEDDGSAPAGSLSAVSSSRHFSPLKGTFFSDDDEEGKEPHTPRSTSSTGRPRMIRDLRRTSSTGALSRPAATKRATIAAVPRTGLTPQHRPSSPMKLSALQRGSLPTAFPQAAAQMAGAPQQRSKASDVSVCVRLRPGPRSEMCIFKEGDNCVHLHQGSSEWGGRCQNEAVYSCDHAFGPDALQESVYQQAVAPICEAVLEGYNGAVIAYGQTGSGKTHTIVGTEQQAGVIPRAVATIFSQLSTKNHWSVNVSVLEIYNERARDLLSPAAGVTQVDIHEIVDNRGVASFHCPDATRISTRTPEEALASLYEGLERRETARTDMNHNSSRSHLIFTLTTEQSDDAVKAKLRGRLHLVDLAGSERLKRSMASSFIGAPKSPRDGSTLMQRDQRREAGAINKSLMHLALVIHRLTQASSCGLRHVPYRDSMLTRLLADSFGGSSKTCLIITCSALAKDRDETHCALEFGKRAGLVKNVAEINIEMQQEVSDVVRALVAKELSSIKRDNEAIRRRLREAAAEAVSLQKRHMEEVQRLEEEKGALERRWLEATATAAEIQEESAAEISRLQADNCALHRQLRDMHGELSKAEEVMRTLSSLSSLAANASKQAEDQHSSYAEKSTERATVLRRSLTLATTDVAKITKLREARLACLEAEGQEFERRWGVDAVNQDVASEASAEPPDLQLGAEALDSSPEGASGLVLQGGPAAKGKAESDFVLERDPELTPVDMGLASAY</sequence>
<keyword evidence="10" id="KW-0175">Coiled coil</keyword>
<comment type="similarity">
    <text evidence="8 9">Belongs to the TRAFAC class myosin-kinesin ATPase superfamily. Kinesin family.</text>
</comment>
<feature type="domain" description="Kinesin motor" evidence="12">
    <location>
        <begin position="144"/>
        <end position="488"/>
    </location>
</feature>
<dbReference type="PANTHER" id="PTHR47970">
    <property type="entry name" value="KINESIN-LIKE PROTEIN KIF11"/>
    <property type="match status" value="1"/>
</dbReference>
<feature type="coiled-coil region" evidence="10">
    <location>
        <begin position="514"/>
        <end position="559"/>
    </location>
</feature>
<dbReference type="GO" id="GO:0008017">
    <property type="term" value="F:microtubule binding"/>
    <property type="evidence" value="ECO:0007669"/>
    <property type="project" value="InterPro"/>
</dbReference>
<dbReference type="GO" id="GO:0051231">
    <property type="term" value="P:spindle elongation"/>
    <property type="evidence" value="ECO:0007669"/>
    <property type="project" value="TreeGrafter"/>
</dbReference>
<evidence type="ECO:0000256" key="5">
    <source>
        <dbReference type="ARBA" id="ARBA00022840"/>
    </source>
</evidence>
<organism evidence="13">
    <name type="scientific">Alexandrium catenella</name>
    <name type="common">Red tide dinoflagellate</name>
    <name type="synonym">Gonyaulax catenella</name>
    <dbReference type="NCBI Taxonomy" id="2925"/>
    <lineage>
        <taxon>Eukaryota</taxon>
        <taxon>Sar</taxon>
        <taxon>Alveolata</taxon>
        <taxon>Dinophyceae</taxon>
        <taxon>Gonyaulacales</taxon>
        <taxon>Pyrocystaceae</taxon>
        <taxon>Alexandrium</taxon>
    </lineage>
</organism>
<evidence type="ECO:0000256" key="10">
    <source>
        <dbReference type="SAM" id="Coils"/>
    </source>
</evidence>
<dbReference type="GO" id="GO:0090307">
    <property type="term" value="P:mitotic spindle assembly"/>
    <property type="evidence" value="ECO:0007669"/>
    <property type="project" value="TreeGrafter"/>
</dbReference>
<dbReference type="Pfam" id="PF00225">
    <property type="entry name" value="Kinesin"/>
    <property type="match status" value="1"/>
</dbReference>
<feature type="region of interest" description="Disordered" evidence="11">
    <location>
        <begin position="1"/>
        <end position="113"/>
    </location>
</feature>
<evidence type="ECO:0000259" key="12">
    <source>
        <dbReference type="PROSITE" id="PS50067"/>
    </source>
</evidence>
<dbReference type="InterPro" id="IPR036961">
    <property type="entry name" value="Kinesin_motor_dom_sf"/>
</dbReference>
<feature type="binding site" evidence="8">
    <location>
        <begin position="227"/>
        <end position="234"/>
    </location>
    <ligand>
        <name>ATP</name>
        <dbReference type="ChEBI" id="CHEBI:30616"/>
    </ligand>
</feature>
<feature type="compositionally biased region" description="Basic and acidic residues" evidence="11">
    <location>
        <begin position="724"/>
        <end position="737"/>
    </location>
</feature>
<dbReference type="InterPro" id="IPR027417">
    <property type="entry name" value="P-loop_NTPase"/>
</dbReference>
<evidence type="ECO:0000256" key="1">
    <source>
        <dbReference type="ARBA" id="ARBA00004245"/>
    </source>
</evidence>
<dbReference type="AlphaFoldDB" id="A0A7S1QGF4"/>
<reference evidence="13" key="1">
    <citation type="submission" date="2021-01" db="EMBL/GenBank/DDBJ databases">
        <authorList>
            <person name="Corre E."/>
            <person name="Pelletier E."/>
            <person name="Niang G."/>
            <person name="Scheremetjew M."/>
            <person name="Finn R."/>
            <person name="Kale V."/>
            <person name="Holt S."/>
            <person name="Cochrane G."/>
            <person name="Meng A."/>
            <person name="Brown T."/>
            <person name="Cohen L."/>
        </authorList>
    </citation>
    <scope>NUCLEOTIDE SEQUENCE</scope>
    <source>
        <strain evidence="13">OF101</strain>
    </source>
</reference>
<dbReference type="PROSITE" id="PS50067">
    <property type="entry name" value="KINESIN_MOTOR_2"/>
    <property type="match status" value="1"/>
</dbReference>
<keyword evidence="7" id="KW-0206">Cytoskeleton</keyword>
<dbReference type="GO" id="GO:0072686">
    <property type="term" value="C:mitotic spindle"/>
    <property type="evidence" value="ECO:0007669"/>
    <property type="project" value="TreeGrafter"/>
</dbReference>
<proteinExistence type="inferred from homology"/>
<evidence type="ECO:0000313" key="13">
    <source>
        <dbReference type="EMBL" id="CAD9135130.1"/>
    </source>
</evidence>
<accession>A0A7S1QGF4</accession>